<name>A0A8S1CWD1_9INSE</name>
<dbReference type="InterPro" id="IPR028098">
    <property type="entry name" value="Glyco_trans_4-like_N"/>
</dbReference>
<evidence type="ECO:0000313" key="13">
    <source>
        <dbReference type="EMBL" id="CAB3372101.1"/>
    </source>
</evidence>
<keyword evidence="6" id="KW-1133">Transmembrane helix</keyword>
<sequence length="387" mass="43075">MVKVVFLHPDLGIGGAERLVVDAGLALQQKGHLVYFVTSHHDPGHCFSETRDGTLKVTVAGDWLPRSVFGHFYALCAYLRMVYAAIYLVLFSKLDPEVVFCDQISVCVPVIKLLSTAKVLFYCHFPDQLLSKPGGRLKQLYRGPLNWLEETTTGQADVVMVNSKFTSGVFSDTFPRLRSVQPKVLYPSLNTDFFDTKVHLDLAEVTGVKLPKNVILFLSINRYERKKNLGLAVSALAQLQKNLDEPTFAKVHLVMAGGYDNRVDENIQHFEELQQLVEEHGLQGKVTLLRSPSDEAKLVLLRRCVALVYTPENEHFGIVPLEAMYLGRPVIAANSGGPKETVVHGHTGFLCPPEPQGFAAAMVKVANATESLALVWRVFLFYQPVVR</sequence>
<evidence type="ECO:0000256" key="5">
    <source>
        <dbReference type="ARBA" id="ARBA00022824"/>
    </source>
</evidence>
<dbReference type="Gene3D" id="3.40.50.2000">
    <property type="entry name" value="Glycogen Phosphorylase B"/>
    <property type="match status" value="2"/>
</dbReference>
<comment type="catalytic activity">
    <reaction evidence="9 10">
        <text>an alpha-D-Man-(1-&gt;3)-beta-D-Man-(1-&gt;4)-beta-D-GlcNAc-(1-&gt;4)-alpha-D-GlcNAc-diphospho-di-trans,poly-cis-dolichol + GDP-alpha-D-mannose = an alpha-D-Man-(1-&gt;3)-[alpha-D-Man-(1-&gt;6)]-beta-D-Man-(1-&gt;4)-beta-D-GlcNAc-(1-&gt;4)-alpha-D-GlcNAc-diphospho-di-trans,poly-cis-dolichol + GDP + H(+)</text>
        <dbReference type="Rhea" id="RHEA:29519"/>
        <dbReference type="Rhea" id="RHEA-COMP:19513"/>
        <dbReference type="Rhea" id="RHEA-COMP:19515"/>
        <dbReference type="ChEBI" id="CHEBI:15378"/>
        <dbReference type="ChEBI" id="CHEBI:57527"/>
        <dbReference type="ChEBI" id="CHEBI:58189"/>
        <dbReference type="ChEBI" id="CHEBI:132510"/>
        <dbReference type="ChEBI" id="CHEBI:132511"/>
        <dbReference type="EC" id="2.4.1.257"/>
    </reaction>
    <physiologicalReaction direction="left-to-right" evidence="9 10">
        <dbReference type="Rhea" id="RHEA:29520"/>
    </physiologicalReaction>
</comment>
<feature type="domain" description="Glycosyltransferase subfamily 4-like N-terminal" evidence="12">
    <location>
        <begin position="13"/>
        <end position="175"/>
    </location>
</feature>
<comment type="catalytic activity">
    <reaction evidence="8 10">
        <text>a beta-D-Man-(1-&gt;4)-beta-D-GlcNAc-(1-&gt;4)-alpha-D-GlcNAc-diphospho-di-trans,poly-cis-dolichol + GDP-alpha-D-mannose = an alpha-D-Man-(1-&gt;3)-beta-D-Man-(1-&gt;4)-beta-D-GlcNAc-(1-&gt;4)-alpha-D-GlcNAc-diphospho-di-trans,poly-cis-dolichol + GDP + H(+)</text>
        <dbReference type="Rhea" id="RHEA:29515"/>
        <dbReference type="Rhea" id="RHEA-COMP:19511"/>
        <dbReference type="Rhea" id="RHEA-COMP:19513"/>
        <dbReference type="ChEBI" id="CHEBI:15378"/>
        <dbReference type="ChEBI" id="CHEBI:57527"/>
        <dbReference type="ChEBI" id="CHEBI:58189"/>
        <dbReference type="ChEBI" id="CHEBI:58472"/>
        <dbReference type="ChEBI" id="CHEBI:132510"/>
        <dbReference type="EC" id="2.4.1.132"/>
    </reaction>
    <physiologicalReaction direction="left-to-right" evidence="8 10">
        <dbReference type="Rhea" id="RHEA:29516"/>
    </physiologicalReaction>
</comment>
<evidence type="ECO:0000256" key="4">
    <source>
        <dbReference type="ARBA" id="ARBA00022692"/>
    </source>
</evidence>
<evidence type="ECO:0000256" key="6">
    <source>
        <dbReference type="ARBA" id="ARBA00022989"/>
    </source>
</evidence>
<feature type="domain" description="Glycosyl transferase family 1" evidence="11">
    <location>
        <begin position="210"/>
        <end position="367"/>
    </location>
</feature>
<evidence type="ECO:0000256" key="8">
    <source>
        <dbReference type="ARBA" id="ARBA00045103"/>
    </source>
</evidence>
<dbReference type="GO" id="GO:0005789">
    <property type="term" value="C:endoplasmic reticulum membrane"/>
    <property type="evidence" value="ECO:0007669"/>
    <property type="project" value="UniProtKB-SubCell"/>
</dbReference>
<dbReference type="PANTHER" id="PTHR45918">
    <property type="entry name" value="ALPHA-1,3/1,6-MANNOSYLTRANSFERASE ALG2"/>
    <property type="match status" value="1"/>
</dbReference>
<evidence type="ECO:0000313" key="14">
    <source>
        <dbReference type="Proteomes" id="UP000494165"/>
    </source>
</evidence>
<dbReference type="OrthoDB" id="448893at2759"/>
<comment type="function">
    <text evidence="10">Mannosylates Man(2)GlcNAc(2)-dolichol diphosphate and Man(1)GlcNAc(2)-dolichol diphosphate to form Man(3)GlcNAc(2)-dolichol diphosphate.</text>
</comment>
<comment type="pathway">
    <text evidence="1 10">Protein modification; protein glycosylation.</text>
</comment>
<comment type="similarity">
    <text evidence="10">Belongs to the glycosyltransferase group 1 family.</text>
</comment>
<protein>
    <recommendedName>
        <fullName evidence="10">Alpha-1,3/1,6-mannosyltransferase ALG2</fullName>
        <ecNumber evidence="10">2.4.1.132</ecNumber>
        <ecNumber evidence="10">2.4.1.257</ecNumber>
    </recommendedName>
    <alternativeName>
        <fullName evidence="10">GDP-Man:Man(1)GlcNAc(2)-PP-Dol alpha-1,3-mannosyltransferase</fullName>
    </alternativeName>
</protein>
<comment type="caution">
    <text evidence="13">The sequence shown here is derived from an EMBL/GenBank/DDBJ whole genome shotgun (WGS) entry which is preliminary data.</text>
</comment>
<keyword evidence="5" id="KW-0256">Endoplasmic reticulum</keyword>
<dbReference type="GO" id="GO:0102704">
    <property type="term" value="F:GDP-Man:Man(2)GlcNAc(2)-PP-Dol alpha-1,6-mannosyltransferase activity"/>
    <property type="evidence" value="ECO:0007669"/>
    <property type="project" value="UniProtKB-UniRule"/>
</dbReference>
<evidence type="ECO:0000256" key="1">
    <source>
        <dbReference type="ARBA" id="ARBA00004922"/>
    </source>
</evidence>
<reference evidence="13 14" key="1">
    <citation type="submission" date="2020-04" db="EMBL/GenBank/DDBJ databases">
        <authorList>
            <person name="Alioto T."/>
            <person name="Alioto T."/>
            <person name="Gomez Garrido J."/>
        </authorList>
    </citation>
    <scope>NUCLEOTIDE SEQUENCE [LARGE SCALE GENOMIC DNA]</scope>
</reference>
<evidence type="ECO:0000256" key="7">
    <source>
        <dbReference type="ARBA" id="ARBA00023136"/>
    </source>
</evidence>
<dbReference type="InterPro" id="IPR027054">
    <property type="entry name" value="ALG2"/>
</dbReference>
<evidence type="ECO:0000256" key="3">
    <source>
        <dbReference type="ARBA" id="ARBA00022679"/>
    </source>
</evidence>
<dbReference type="EMBL" id="CADEPI010000068">
    <property type="protein sequence ID" value="CAB3372101.1"/>
    <property type="molecule type" value="Genomic_DNA"/>
</dbReference>
<comment type="subcellular location">
    <subcellularLocation>
        <location evidence="10">Endoplasmic reticulum membrane</location>
        <topology evidence="10">Single-pass membrane protein</topology>
    </subcellularLocation>
</comment>
<evidence type="ECO:0000259" key="11">
    <source>
        <dbReference type="Pfam" id="PF00534"/>
    </source>
</evidence>
<keyword evidence="2 10" id="KW-0328">Glycosyltransferase</keyword>
<keyword evidence="7" id="KW-0472">Membrane</keyword>
<gene>
    <name evidence="13" type="ORF">CLODIP_2_CD06486</name>
</gene>
<dbReference type="EC" id="2.4.1.132" evidence="10"/>
<dbReference type="PANTHER" id="PTHR45918:SF1">
    <property type="entry name" value="ALPHA-1,3_1,6-MANNOSYLTRANSFERASE ALG2"/>
    <property type="match status" value="1"/>
</dbReference>
<evidence type="ECO:0000256" key="2">
    <source>
        <dbReference type="ARBA" id="ARBA00022676"/>
    </source>
</evidence>
<evidence type="ECO:0000256" key="9">
    <source>
        <dbReference type="ARBA" id="ARBA00045104"/>
    </source>
</evidence>
<evidence type="ECO:0000259" key="12">
    <source>
        <dbReference type="Pfam" id="PF13439"/>
    </source>
</evidence>
<accession>A0A8S1CWD1</accession>
<proteinExistence type="inferred from homology"/>
<dbReference type="CDD" id="cd03805">
    <property type="entry name" value="GT4_ALG2-like"/>
    <property type="match status" value="1"/>
</dbReference>
<dbReference type="Proteomes" id="UP000494165">
    <property type="component" value="Unassembled WGS sequence"/>
</dbReference>
<dbReference type="EC" id="2.4.1.257" evidence="10"/>
<dbReference type="Pfam" id="PF00534">
    <property type="entry name" value="Glycos_transf_1"/>
    <property type="match status" value="1"/>
</dbReference>
<dbReference type="AlphaFoldDB" id="A0A8S1CWD1"/>
<dbReference type="FunFam" id="3.40.50.2000:FF:000085">
    <property type="entry name" value="alpha-1,3/1,6-mannosyltransferase ALG2"/>
    <property type="match status" value="1"/>
</dbReference>
<dbReference type="GO" id="GO:0004378">
    <property type="term" value="F:GDP-Man:Man(1)GlcNAc(2)-PP-Dol alpha-1,3-mannosyltransferase activity"/>
    <property type="evidence" value="ECO:0007669"/>
    <property type="project" value="UniProtKB-UniRule"/>
</dbReference>
<keyword evidence="3 10" id="KW-0808">Transferase</keyword>
<dbReference type="Pfam" id="PF13439">
    <property type="entry name" value="Glyco_transf_4"/>
    <property type="match status" value="1"/>
</dbReference>
<keyword evidence="4" id="KW-0812">Transmembrane</keyword>
<keyword evidence="14" id="KW-1185">Reference proteome</keyword>
<dbReference type="InterPro" id="IPR001296">
    <property type="entry name" value="Glyco_trans_1"/>
</dbReference>
<evidence type="ECO:0000256" key="10">
    <source>
        <dbReference type="RuleBase" id="RU367136"/>
    </source>
</evidence>
<organism evidence="13 14">
    <name type="scientific">Cloeon dipterum</name>
    <dbReference type="NCBI Taxonomy" id="197152"/>
    <lineage>
        <taxon>Eukaryota</taxon>
        <taxon>Metazoa</taxon>
        <taxon>Ecdysozoa</taxon>
        <taxon>Arthropoda</taxon>
        <taxon>Hexapoda</taxon>
        <taxon>Insecta</taxon>
        <taxon>Pterygota</taxon>
        <taxon>Palaeoptera</taxon>
        <taxon>Ephemeroptera</taxon>
        <taxon>Pisciforma</taxon>
        <taxon>Baetidae</taxon>
        <taxon>Cloeon</taxon>
    </lineage>
</organism>
<dbReference type="SUPFAM" id="SSF53756">
    <property type="entry name" value="UDP-Glycosyltransferase/glycogen phosphorylase"/>
    <property type="match status" value="1"/>
</dbReference>